<dbReference type="RefSeq" id="WP_134852975.1">
    <property type="nucleotide sequence ID" value="NZ_CM011002.1"/>
</dbReference>
<sequence>MTFRWHAMQIGRALSRLFNAVTGGEGDTTTSAYVYRLAIHRGRKLGLPGSWWVAVVDWLLREPGHCQDAYYWHLKRDLFQDDL</sequence>
<comment type="caution">
    <text evidence="1">The sequence shown here is derived from an EMBL/GenBank/DDBJ whole genome shotgun (WGS) entry which is preliminary data.</text>
</comment>
<name>A0A5E8GWR8_ROSAD</name>
<gene>
    <name evidence="1" type="ORF">SADFL11_1362</name>
</gene>
<protein>
    <submittedName>
        <fullName evidence="1">Uncharacterized protein</fullName>
    </submittedName>
</protein>
<evidence type="ECO:0000313" key="2">
    <source>
        <dbReference type="Proteomes" id="UP000004703"/>
    </source>
</evidence>
<proteinExistence type="predicted"/>
<organism evidence="1 2">
    <name type="scientific">Roseibium alexandrii (strain DSM 17067 / NCIMB 14079 / DFL-11)</name>
    <name type="common">Labrenzia alexandrii</name>
    <dbReference type="NCBI Taxonomy" id="244592"/>
    <lineage>
        <taxon>Bacteria</taxon>
        <taxon>Pseudomonadati</taxon>
        <taxon>Pseudomonadota</taxon>
        <taxon>Alphaproteobacteria</taxon>
        <taxon>Hyphomicrobiales</taxon>
        <taxon>Stappiaceae</taxon>
        <taxon>Roseibium</taxon>
    </lineage>
</organism>
<reference evidence="1 2" key="1">
    <citation type="submission" date="2008-01" db="EMBL/GenBank/DDBJ databases">
        <authorList>
            <person name="Wagner-Dobler I."/>
            <person name="Ferriera S."/>
            <person name="Johnson J."/>
            <person name="Kravitz S."/>
            <person name="Beeson K."/>
            <person name="Sutton G."/>
            <person name="Rogers Y.-H."/>
            <person name="Friedman R."/>
            <person name="Frazier M."/>
            <person name="Venter J.C."/>
        </authorList>
    </citation>
    <scope>NUCLEOTIDE SEQUENCE [LARGE SCALE GENOMIC DNA]</scope>
    <source>
        <strain evidence="2">DSM 17067 / NCIMB 14079 / DFL-11</strain>
    </source>
</reference>
<reference evidence="1 2" key="2">
    <citation type="submission" date="2013-04" db="EMBL/GenBank/DDBJ databases">
        <authorList>
            <person name="Fiebig A."/>
            <person name="Pradella S."/>
            <person name="Wagner-Doebler I."/>
        </authorList>
    </citation>
    <scope>NUCLEOTIDE SEQUENCE [LARGE SCALE GENOMIC DNA]</scope>
    <source>
        <strain evidence="2">DSM 17067 / NCIMB 14079 / DFL-11</strain>
    </source>
</reference>
<evidence type="ECO:0000313" key="1">
    <source>
        <dbReference type="EMBL" id="EEE44076.2"/>
    </source>
</evidence>
<dbReference type="AlphaFoldDB" id="A0A5E8GWR8"/>
<dbReference type="Proteomes" id="UP000004703">
    <property type="component" value="Chromosome"/>
</dbReference>
<dbReference type="EMBL" id="ACCU02000003">
    <property type="protein sequence ID" value="EEE44076.2"/>
    <property type="molecule type" value="Genomic_DNA"/>
</dbReference>
<accession>A0A5E8GWR8</accession>